<sequence>MVFKSMTALEKITIKGGTLAELIPKLKEIKEDLAVVDNLRQQSSSLSSSSLVEIDCTINPHLVPMIETIYWPMRLNGAIIALQLESIKSFTFTLDLPNIDDNSPNVQQFSSLLCTHKTLVKLVCLSSFKSDRLVNIDVPKNLTFAFAMLLDTNNNNNQTLQHLQLSKFLMTPTFFKSIAHCNLHSLTIDKETNITISDENINLLCHSLSMNRTLRQWLKYHGDDPGHL</sequence>
<dbReference type="Proteomes" id="UP000007797">
    <property type="component" value="Unassembled WGS sequence"/>
</dbReference>
<protein>
    <submittedName>
        <fullName evidence="1">Uncharacterized protein</fullName>
    </submittedName>
</protein>
<keyword evidence="2" id="KW-1185">Reference proteome</keyword>
<dbReference type="RefSeq" id="XP_004359856.1">
    <property type="nucleotide sequence ID" value="XM_004359799.1"/>
</dbReference>
<dbReference type="AlphaFoldDB" id="F4PV97"/>
<evidence type="ECO:0000313" key="1">
    <source>
        <dbReference type="EMBL" id="EGG22005.1"/>
    </source>
</evidence>
<reference evidence="2" key="1">
    <citation type="journal article" date="2011" name="Genome Res.">
        <title>Phylogeny-wide analysis of social amoeba genomes highlights ancient origins for complex intercellular communication.</title>
        <authorList>
            <person name="Heidel A.J."/>
            <person name="Lawal H.M."/>
            <person name="Felder M."/>
            <person name="Schilde C."/>
            <person name="Helps N.R."/>
            <person name="Tunggal B."/>
            <person name="Rivero F."/>
            <person name="John U."/>
            <person name="Schleicher M."/>
            <person name="Eichinger L."/>
            <person name="Platzer M."/>
            <person name="Noegel A.A."/>
            <person name="Schaap P."/>
            <person name="Gloeckner G."/>
        </authorList>
    </citation>
    <scope>NUCLEOTIDE SEQUENCE [LARGE SCALE GENOMIC DNA]</scope>
    <source>
        <strain evidence="2">SH3</strain>
    </source>
</reference>
<gene>
    <name evidence="1" type="ORF">DFA_01894</name>
</gene>
<dbReference type="KEGG" id="dfa:DFA_01894"/>
<dbReference type="EMBL" id="GL883010">
    <property type="protein sequence ID" value="EGG22005.1"/>
    <property type="molecule type" value="Genomic_DNA"/>
</dbReference>
<dbReference type="GeneID" id="14872741"/>
<name>F4PV97_CACFS</name>
<organism evidence="1 2">
    <name type="scientific">Cavenderia fasciculata</name>
    <name type="common">Slime mold</name>
    <name type="synonym">Dictyostelium fasciculatum</name>
    <dbReference type="NCBI Taxonomy" id="261658"/>
    <lineage>
        <taxon>Eukaryota</taxon>
        <taxon>Amoebozoa</taxon>
        <taxon>Evosea</taxon>
        <taxon>Eumycetozoa</taxon>
        <taxon>Dictyostelia</taxon>
        <taxon>Acytosteliales</taxon>
        <taxon>Cavenderiaceae</taxon>
        <taxon>Cavenderia</taxon>
    </lineage>
</organism>
<accession>F4PV97</accession>
<proteinExistence type="predicted"/>
<evidence type="ECO:0000313" key="2">
    <source>
        <dbReference type="Proteomes" id="UP000007797"/>
    </source>
</evidence>